<dbReference type="InterPro" id="IPR007921">
    <property type="entry name" value="CHAP_dom"/>
</dbReference>
<dbReference type="Proteomes" id="UP001056035">
    <property type="component" value="Chromosome"/>
</dbReference>
<accession>A0ABY5DRP6</accession>
<dbReference type="InterPro" id="IPR038765">
    <property type="entry name" value="Papain-like_cys_pep_sf"/>
</dbReference>
<organism evidence="2 3">
    <name type="scientific">Paraconexibacter antarcticus</name>
    <dbReference type="NCBI Taxonomy" id="2949664"/>
    <lineage>
        <taxon>Bacteria</taxon>
        <taxon>Bacillati</taxon>
        <taxon>Actinomycetota</taxon>
        <taxon>Thermoleophilia</taxon>
        <taxon>Solirubrobacterales</taxon>
        <taxon>Paraconexibacteraceae</taxon>
        <taxon>Paraconexibacter</taxon>
    </lineage>
</organism>
<feature type="domain" description="Peptidase C51" evidence="1">
    <location>
        <begin position="140"/>
        <end position="215"/>
    </location>
</feature>
<dbReference type="Gene3D" id="3.90.1720.10">
    <property type="entry name" value="endopeptidase domain like (from Nostoc punctiforme)"/>
    <property type="match status" value="1"/>
</dbReference>
<name>A0ABY5DRP6_9ACTN</name>
<dbReference type="SUPFAM" id="SSF54001">
    <property type="entry name" value="Cysteine proteinases"/>
    <property type="match status" value="1"/>
</dbReference>
<proteinExistence type="predicted"/>
<gene>
    <name evidence="2" type="ORF">NBH00_00480</name>
</gene>
<evidence type="ECO:0000259" key="1">
    <source>
        <dbReference type="Pfam" id="PF05257"/>
    </source>
</evidence>
<evidence type="ECO:0000313" key="2">
    <source>
        <dbReference type="EMBL" id="UTI64700.1"/>
    </source>
</evidence>
<sequence>MSVEAVMARITMIQQGLQPPTAPAGASAAPAWSADGTTQVPSAFAAMLGNATTGGDGATAGLTAPLAGGAALTAGSPLTAASIGGAVPVGAVAPGGDAGQRMIALAQQELAQGVAEQPPGSNDSPRIADYRTATAGSGVGPWCAYFVSWLAKQAGTPVGEAGQGFGSVDALHAWAQRTDRTTAAPAPGELIVWNEHIGLVTGVDPNGTIHTIEGNSSDRVSARTYGPDGGGALTYVKLG</sequence>
<dbReference type="RefSeq" id="WP_254571399.1">
    <property type="nucleotide sequence ID" value="NZ_CP098502.1"/>
</dbReference>
<protein>
    <submittedName>
        <fullName evidence="2">CHAP domain-containing protein</fullName>
    </submittedName>
</protein>
<evidence type="ECO:0000313" key="3">
    <source>
        <dbReference type="Proteomes" id="UP001056035"/>
    </source>
</evidence>
<dbReference type="Pfam" id="PF05257">
    <property type="entry name" value="CHAP"/>
    <property type="match status" value="1"/>
</dbReference>
<dbReference type="EMBL" id="CP098502">
    <property type="protein sequence ID" value="UTI64700.1"/>
    <property type="molecule type" value="Genomic_DNA"/>
</dbReference>
<reference evidence="2 3" key="1">
    <citation type="submission" date="2022-06" db="EMBL/GenBank/DDBJ databases">
        <title>Paraconexibacter antarcticus.</title>
        <authorList>
            <person name="Kim C.S."/>
        </authorList>
    </citation>
    <scope>NUCLEOTIDE SEQUENCE [LARGE SCALE GENOMIC DNA]</scope>
    <source>
        <strain evidence="2 3">02-257</strain>
    </source>
</reference>
<keyword evidence="3" id="KW-1185">Reference proteome</keyword>